<protein>
    <submittedName>
        <fullName evidence="1">Uncharacterized protein</fullName>
    </submittedName>
</protein>
<dbReference type="AlphaFoldDB" id="A0A0F9NRA7"/>
<organism evidence="1">
    <name type="scientific">marine sediment metagenome</name>
    <dbReference type="NCBI Taxonomy" id="412755"/>
    <lineage>
        <taxon>unclassified sequences</taxon>
        <taxon>metagenomes</taxon>
        <taxon>ecological metagenomes</taxon>
    </lineage>
</organism>
<proteinExistence type="predicted"/>
<gene>
    <name evidence="1" type="ORF">LCGC14_0994230</name>
</gene>
<evidence type="ECO:0000313" key="1">
    <source>
        <dbReference type="EMBL" id="KKN14632.1"/>
    </source>
</evidence>
<sequence>MGLPNLPAVYRGTVFIKGDMGKIAIPAIGGTVFAIIPNVSYIGEPKNVSLTGSFETLVVAPPVYTEQPTHFFYVPEGSVNAFEMQDTIAHRVGNVIDLTLVFIIDESIEESEPELDLIDESVVNLVDLILERQLKLGKEIGDLDELSQCLIRFKAP</sequence>
<dbReference type="EMBL" id="LAZR01003798">
    <property type="protein sequence ID" value="KKN14632.1"/>
    <property type="molecule type" value="Genomic_DNA"/>
</dbReference>
<accession>A0A0F9NRA7</accession>
<name>A0A0F9NRA7_9ZZZZ</name>
<comment type="caution">
    <text evidence="1">The sequence shown here is derived from an EMBL/GenBank/DDBJ whole genome shotgun (WGS) entry which is preliminary data.</text>
</comment>
<reference evidence="1" key="1">
    <citation type="journal article" date="2015" name="Nature">
        <title>Complex archaea that bridge the gap between prokaryotes and eukaryotes.</title>
        <authorList>
            <person name="Spang A."/>
            <person name="Saw J.H."/>
            <person name="Jorgensen S.L."/>
            <person name="Zaremba-Niedzwiedzka K."/>
            <person name="Martijn J."/>
            <person name="Lind A.E."/>
            <person name="van Eijk R."/>
            <person name="Schleper C."/>
            <person name="Guy L."/>
            <person name="Ettema T.J."/>
        </authorList>
    </citation>
    <scope>NUCLEOTIDE SEQUENCE</scope>
</reference>